<protein>
    <submittedName>
        <fullName evidence="8">RNA polymerase sigma-70 factor, ECF subfamily</fullName>
    </submittedName>
</protein>
<gene>
    <name evidence="8" type="ORF">SAMN04487900_11549</name>
</gene>
<dbReference type="Pfam" id="PF04542">
    <property type="entry name" value="Sigma70_r2"/>
    <property type="match status" value="1"/>
</dbReference>
<evidence type="ECO:0000313" key="8">
    <source>
        <dbReference type="EMBL" id="SDO31879.1"/>
    </source>
</evidence>
<dbReference type="NCBIfam" id="TIGR02937">
    <property type="entry name" value="sigma70-ECF"/>
    <property type="match status" value="1"/>
</dbReference>
<evidence type="ECO:0000259" key="7">
    <source>
        <dbReference type="Pfam" id="PF08281"/>
    </source>
</evidence>
<keyword evidence="4" id="KW-0238">DNA-binding</keyword>
<comment type="similarity">
    <text evidence="1">Belongs to the sigma-70 factor family. ECF subfamily.</text>
</comment>
<dbReference type="InterPro" id="IPR013325">
    <property type="entry name" value="RNA_pol_sigma_r2"/>
</dbReference>
<dbReference type="Gene3D" id="1.10.10.10">
    <property type="entry name" value="Winged helix-like DNA-binding domain superfamily/Winged helix DNA-binding domain"/>
    <property type="match status" value="1"/>
</dbReference>
<dbReference type="InterPro" id="IPR013324">
    <property type="entry name" value="RNA_pol_sigma_r3/r4-like"/>
</dbReference>
<dbReference type="AlphaFoldDB" id="A0A1H0IK75"/>
<dbReference type="GO" id="GO:0006352">
    <property type="term" value="P:DNA-templated transcription initiation"/>
    <property type="evidence" value="ECO:0007669"/>
    <property type="project" value="InterPro"/>
</dbReference>
<dbReference type="RefSeq" id="WP_091854135.1">
    <property type="nucleotide sequence ID" value="NZ_FNIW01000015.1"/>
</dbReference>
<dbReference type="PANTHER" id="PTHR43133:SF8">
    <property type="entry name" value="RNA POLYMERASE SIGMA FACTOR HI_1459-RELATED"/>
    <property type="match status" value="1"/>
</dbReference>
<keyword evidence="2" id="KW-0805">Transcription regulation</keyword>
<sequence length="200" mass="23385">MKNFEGVSDEALALLYVKGDNRAFDELLSRTQTKLFTYIMFVVRDHDIADDIFQETFVKVITKLQQGLYTDSGKFQFWITRIAHNCIMDWYRQQQSAHIVDANEENDLQNLKNASVMDSNKEAEMINEQILIDIKKMMNTLPAPQREVVYMRYFQQLSFKEIADLTGVSINTSLGRMRYALINLRKMAKDNKIELALCEY</sequence>
<dbReference type="Gene3D" id="1.10.1740.10">
    <property type="match status" value="1"/>
</dbReference>
<dbReference type="SUPFAM" id="SSF88946">
    <property type="entry name" value="Sigma2 domain of RNA polymerase sigma factors"/>
    <property type="match status" value="1"/>
</dbReference>
<evidence type="ECO:0000313" key="9">
    <source>
        <dbReference type="Proteomes" id="UP000199134"/>
    </source>
</evidence>
<dbReference type="InterPro" id="IPR007627">
    <property type="entry name" value="RNA_pol_sigma70_r2"/>
</dbReference>
<dbReference type="CDD" id="cd06171">
    <property type="entry name" value="Sigma70_r4"/>
    <property type="match status" value="1"/>
</dbReference>
<evidence type="ECO:0000256" key="1">
    <source>
        <dbReference type="ARBA" id="ARBA00010641"/>
    </source>
</evidence>
<comment type="caution">
    <text evidence="8">The sequence shown here is derived from an EMBL/GenBank/DDBJ whole genome shotgun (WGS) entry which is preliminary data.</text>
</comment>
<dbReference type="GO" id="GO:0016987">
    <property type="term" value="F:sigma factor activity"/>
    <property type="evidence" value="ECO:0007669"/>
    <property type="project" value="UniProtKB-KW"/>
</dbReference>
<dbReference type="Proteomes" id="UP000199134">
    <property type="component" value="Unassembled WGS sequence"/>
</dbReference>
<keyword evidence="3" id="KW-0731">Sigma factor</keyword>
<dbReference type="Pfam" id="PF08281">
    <property type="entry name" value="Sigma70_r4_2"/>
    <property type="match status" value="1"/>
</dbReference>
<dbReference type="PANTHER" id="PTHR43133">
    <property type="entry name" value="RNA POLYMERASE ECF-TYPE SIGMA FACTO"/>
    <property type="match status" value="1"/>
</dbReference>
<evidence type="ECO:0000256" key="4">
    <source>
        <dbReference type="ARBA" id="ARBA00023125"/>
    </source>
</evidence>
<evidence type="ECO:0000256" key="2">
    <source>
        <dbReference type="ARBA" id="ARBA00023015"/>
    </source>
</evidence>
<dbReference type="SUPFAM" id="SSF88659">
    <property type="entry name" value="Sigma3 and sigma4 domains of RNA polymerase sigma factors"/>
    <property type="match status" value="1"/>
</dbReference>
<evidence type="ECO:0000256" key="3">
    <source>
        <dbReference type="ARBA" id="ARBA00023082"/>
    </source>
</evidence>
<reference evidence="9" key="1">
    <citation type="submission" date="2016-10" db="EMBL/GenBank/DDBJ databases">
        <authorList>
            <person name="de Groot N.N."/>
        </authorList>
    </citation>
    <scope>NUCLEOTIDE SEQUENCE [LARGE SCALE GENOMIC DNA]</scope>
    <source>
        <strain evidence="9">BP1-145</strain>
    </source>
</reference>
<dbReference type="InterPro" id="IPR013249">
    <property type="entry name" value="RNA_pol_sigma70_r4_t2"/>
</dbReference>
<dbReference type="InterPro" id="IPR039425">
    <property type="entry name" value="RNA_pol_sigma-70-like"/>
</dbReference>
<feature type="domain" description="RNA polymerase sigma-70 region 2" evidence="6">
    <location>
        <begin position="29"/>
        <end position="95"/>
    </location>
</feature>
<dbReference type="InterPro" id="IPR014284">
    <property type="entry name" value="RNA_pol_sigma-70_dom"/>
</dbReference>
<evidence type="ECO:0000256" key="5">
    <source>
        <dbReference type="ARBA" id="ARBA00023163"/>
    </source>
</evidence>
<keyword evidence="5" id="KW-0804">Transcription</keyword>
<accession>A0A1H0IK75</accession>
<proteinExistence type="inferred from homology"/>
<name>A0A1H0IK75_9BACT</name>
<evidence type="ECO:0000259" key="6">
    <source>
        <dbReference type="Pfam" id="PF04542"/>
    </source>
</evidence>
<organism evidence="8 9">
    <name type="scientific">Prevotella communis</name>
    <dbReference type="NCBI Taxonomy" id="2913614"/>
    <lineage>
        <taxon>Bacteria</taxon>
        <taxon>Pseudomonadati</taxon>
        <taxon>Bacteroidota</taxon>
        <taxon>Bacteroidia</taxon>
        <taxon>Bacteroidales</taxon>
        <taxon>Prevotellaceae</taxon>
        <taxon>Prevotella</taxon>
    </lineage>
</organism>
<feature type="domain" description="RNA polymerase sigma factor 70 region 4 type 2" evidence="7">
    <location>
        <begin position="133"/>
        <end position="172"/>
    </location>
</feature>
<dbReference type="EMBL" id="FNIW01000015">
    <property type="protein sequence ID" value="SDO31879.1"/>
    <property type="molecule type" value="Genomic_DNA"/>
</dbReference>
<dbReference type="OrthoDB" id="9790423at2"/>
<dbReference type="InterPro" id="IPR036388">
    <property type="entry name" value="WH-like_DNA-bd_sf"/>
</dbReference>
<dbReference type="GO" id="GO:0003677">
    <property type="term" value="F:DNA binding"/>
    <property type="evidence" value="ECO:0007669"/>
    <property type="project" value="UniProtKB-KW"/>
</dbReference>